<proteinExistence type="evidence at transcript level"/>
<dbReference type="EMBL" id="BT042531">
    <property type="protein sequence ID" value="ACF87536.1"/>
    <property type="molecule type" value="mRNA"/>
</dbReference>
<sequence>MQIVVWSQAQEGRLFWPYELSLAGHRNQDIVLISFLVTSLD</sequence>
<evidence type="ECO:0000313" key="1">
    <source>
        <dbReference type="EMBL" id="ACF87536.1"/>
    </source>
</evidence>
<protein>
    <submittedName>
        <fullName evidence="1">Uncharacterized protein</fullName>
    </submittedName>
</protein>
<dbReference type="AlphaFoldDB" id="B4FZJ3"/>
<name>B4FZJ3_MAIZE</name>
<accession>B4FZJ3</accession>
<dbReference type="HOGENOM" id="CLU_3280248_0_0_1"/>
<organism evidence="1">
    <name type="scientific">Zea mays</name>
    <name type="common">Maize</name>
    <dbReference type="NCBI Taxonomy" id="4577"/>
    <lineage>
        <taxon>Eukaryota</taxon>
        <taxon>Viridiplantae</taxon>
        <taxon>Streptophyta</taxon>
        <taxon>Embryophyta</taxon>
        <taxon>Tracheophyta</taxon>
        <taxon>Spermatophyta</taxon>
        <taxon>Magnoliopsida</taxon>
        <taxon>Liliopsida</taxon>
        <taxon>Poales</taxon>
        <taxon>Poaceae</taxon>
        <taxon>PACMAD clade</taxon>
        <taxon>Panicoideae</taxon>
        <taxon>Andropogonodae</taxon>
        <taxon>Andropogoneae</taxon>
        <taxon>Tripsacinae</taxon>
        <taxon>Zea</taxon>
    </lineage>
</organism>
<reference evidence="1" key="1">
    <citation type="journal article" date="2009" name="PLoS Genet.">
        <title>Sequencing, mapping, and analysis of 27,455 maize full-length cDNAs.</title>
        <authorList>
            <person name="Soderlund C."/>
            <person name="Descour A."/>
            <person name="Kudrna D."/>
            <person name="Bomhoff M."/>
            <person name="Boyd L."/>
            <person name="Currie J."/>
            <person name="Angelova A."/>
            <person name="Collura K."/>
            <person name="Wissotski M."/>
            <person name="Ashley E."/>
            <person name="Morrow D."/>
            <person name="Fernandes J."/>
            <person name="Walbot V."/>
            <person name="Yu Y."/>
        </authorList>
    </citation>
    <scope>NUCLEOTIDE SEQUENCE</scope>
    <source>
        <strain evidence="1">B73</strain>
    </source>
</reference>